<dbReference type="Gene3D" id="1.10.10.10">
    <property type="entry name" value="Winged helix-like DNA-binding domain superfamily/Winged helix DNA-binding domain"/>
    <property type="match status" value="1"/>
</dbReference>
<dbReference type="GO" id="GO:0006351">
    <property type="term" value="P:DNA-templated transcription"/>
    <property type="evidence" value="ECO:0007669"/>
    <property type="project" value="InterPro"/>
</dbReference>
<dbReference type="InterPro" id="IPR012906">
    <property type="entry name" value="PaaX-like_N"/>
</dbReference>
<dbReference type="InterPro" id="IPR011965">
    <property type="entry name" value="PaaX_trns_reg"/>
</dbReference>
<dbReference type="STRING" id="411945.GA0061102_1002181"/>
<accession>A0A1C3U940</accession>
<proteinExistence type="predicted"/>
<name>A0A1C3U940_9HYPH</name>
<dbReference type="PIRSF" id="PIRSF020623">
    <property type="entry name" value="PaaX"/>
    <property type="match status" value="1"/>
</dbReference>
<dbReference type="RefSeq" id="WP_092843988.1">
    <property type="nucleotide sequence ID" value="NZ_FMAH01000002.1"/>
</dbReference>
<dbReference type="InterPro" id="IPR013225">
    <property type="entry name" value="PaaX_C"/>
</dbReference>
<dbReference type="Gene3D" id="1.20.58.1460">
    <property type="match status" value="1"/>
</dbReference>
<evidence type="ECO:0000259" key="2">
    <source>
        <dbReference type="Pfam" id="PF08223"/>
    </source>
</evidence>
<dbReference type="NCBIfam" id="TIGR02277">
    <property type="entry name" value="PaaX_trns_reg"/>
    <property type="match status" value="1"/>
</dbReference>
<dbReference type="PANTHER" id="PTHR30319:SF1">
    <property type="entry name" value="TRANSCRIPTIONAL REPRESSOR PAAX"/>
    <property type="match status" value="1"/>
</dbReference>
<dbReference type="Pfam" id="PF08223">
    <property type="entry name" value="PaaX_C"/>
    <property type="match status" value="1"/>
</dbReference>
<evidence type="ECO:0000313" key="3">
    <source>
        <dbReference type="EMBL" id="SCB11992.1"/>
    </source>
</evidence>
<dbReference type="OrthoDB" id="2270427at2"/>
<organism evidence="3 4">
    <name type="scientific">Rhizobium miluonense</name>
    <dbReference type="NCBI Taxonomy" id="411945"/>
    <lineage>
        <taxon>Bacteria</taxon>
        <taxon>Pseudomonadati</taxon>
        <taxon>Pseudomonadota</taxon>
        <taxon>Alphaproteobacteria</taxon>
        <taxon>Hyphomicrobiales</taxon>
        <taxon>Rhizobiaceae</taxon>
        <taxon>Rhizobium/Agrobacterium group</taxon>
        <taxon>Rhizobium</taxon>
    </lineage>
</organism>
<evidence type="ECO:0000259" key="1">
    <source>
        <dbReference type="Pfam" id="PF07848"/>
    </source>
</evidence>
<feature type="domain" description="Transcriptional repressor PaaX-like N-terminal" evidence="1">
    <location>
        <begin position="25"/>
        <end position="91"/>
    </location>
</feature>
<dbReference type="EMBL" id="FMAH01000002">
    <property type="protein sequence ID" value="SCB11992.1"/>
    <property type="molecule type" value="Genomic_DNA"/>
</dbReference>
<gene>
    <name evidence="3" type="ORF">GA0061102_1002181</name>
</gene>
<feature type="domain" description="Transcriptional repressor PaaX-like C-terminal" evidence="2">
    <location>
        <begin position="178"/>
        <end position="267"/>
    </location>
</feature>
<dbReference type="AlphaFoldDB" id="A0A1C3U940"/>
<dbReference type="InterPro" id="IPR036390">
    <property type="entry name" value="WH_DNA-bd_sf"/>
</dbReference>
<evidence type="ECO:0000313" key="4">
    <source>
        <dbReference type="Proteomes" id="UP000199435"/>
    </source>
</evidence>
<dbReference type="Proteomes" id="UP000199435">
    <property type="component" value="Unassembled WGS sequence"/>
</dbReference>
<keyword evidence="4" id="KW-1185">Reference proteome</keyword>
<protein>
    <submittedName>
        <fullName evidence="3">Transcriptional regulator, PaaX family</fullName>
    </submittedName>
</protein>
<sequence length="297" mass="32235">MAVEAAKEDICELVKRIVVERPPTAASFIVTIYGDIVEPRGGVVWIGNLIETCAGVGISETLVRTAVSRLVSAGQLLGEREGRRSYYRLSPAARAEFSAAAAVLFRHEQAEGWQFVRPAGVNLEEEMQALERVGMARLGPRLAVGPRRSLPGVVPALVFRADVAQGEVELTAFAADHWDLAPHAEAYRAFLSRFTPVAETFAADLPTDAETALSARLLLVHQFRAIALRDPRLPAAALPADWPGDAARRLFAELYLALSPTADRHVANQFVTASGPLAEESDDTRRRAEMLGFRASV</sequence>
<dbReference type="InterPro" id="IPR036388">
    <property type="entry name" value="WH-like_DNA-bd_sf"/>
</dbReference>
<dbReference type="SUPFAM" id="SSF46785">
    <property type="entry name" value="Winged helix' DNA-binding domain"/>
    <property type="match status" value="1"/>
</dbReference>
<dbReference type="Pfam" id="PF07848">
    <property type="entry name" value="PaaX"/>
    <property type="match status" value="1"/>
</dbReference>
<reference evidence="4" key="1">
    <citation type="submission" date="2016-08" db="EMBL/GenBank/DDBJ databases">
        <authorList>
            <person name="Varghese N."/>
            <person name="Submissions Spin"/>
        </authorList>
    </citation>
    <scope>NUCLEOTIDE SEQUENCE [LARGE SCALE GENOMIC DNA]</scope>
    <source>
        <strain evidence="4">HAMBI 2971</strain>
    </source>
</reference>
<dbReference type="PANTHER" id="PTHR30319">
    <property type="entry name" value="PHENYLACETIC ACID REGULATOR-RELATED TRANSCRIPTIONAL REPRESSOR"/>
    <property type="match status" value="1"/>
</dbReference>